<feature type="binding site" evidence="8">
    <location>
        <position position="590"/>
    </location>
    <ligand>
        <name>ATP</name>
        <dbReference type="ChEBI" id="CHEBI:30616"/>
    </ligand>
</feature>
<comment type="subunit">
    <text evidence="8">Monomer.</text>
</comment>
<comment type="catalytic activity">
    <reaction evidence="7 8">
        <text>tRNA(Val) + L-valine + ATP = L-valyl-tRNA(Val) + AMP + diphosphate</text>
        <dbReference type="Rhea" id="RHEA:10704"/>
        <dbReference type="Rhea" id="RHEA-COMP:9672"/>
        <dbReference type="Rhea" id="RHEA-COMP:9708"/>
        <dbReference type="ChEBI" id="CHEBI:30616"/>
        <dbReference type="ChEBI" id="CHEBI:33019"/>
        <dbReference type="ChEBI" id="CHEBI:57762"/>
        <dbReference type="ChEBI" id="CHEBI:78442"/>
        <dbReference type="ChEBI" id="CHEBI:78537"/>
        <dbReference type="ChEBI" id="CHEBI:456215"/>
        <dbReference type="EC" id="6.1.1.9"/>
    </reaction>
</comment>
<evidence type="ECO:0000256" key="8">
    <source>
        <dbReference type="HAMAP-Rule" id="MF_02005"/>
    </source>
</evidence>
<dbReference type="PRINTS" id="PR00986">
    <property type="entry name" value="TRNASYNTHVAL"/>
</dbReference>
<dbReference type="HAMAP" id="MF_02005">
    <property type="entry name" value="Val_tRNA_synth_type2"/>
    <property type="match status" value="1"/>
</dbReference>
<dbReference type="Gene3D" id="1.10.730.10">
    <property type="entry name" value="Isoleucyl-tRNA Synthetase, Domain 1"/>
    <property type="match status" value="1"/>
</dbReference>
<dbReference type="GO" id="GO:0005829">
    <property type="term" value="C:cytosol"/>
    <property type="evidence" value="ECO:0007669"/>
    <property type="project" value="TreeGrafter"/>
</dbReference>
<keyword evidence="1 8" id="KW-0963">Cytoplasm</keyword>
<sequence length="863" mass="95744">MTRYGSPLPEKPSLDGLEAKWSSFWSEAEVYRFDRPGSRDAVFSIDTPPPTVSGSLHVGHVFSYTHTDIVARFQRMRGKHVFYPMGWDDNGLPTERRVQNYYGVRCDPSLPYDADFTPPTPVSERTGKDKKAPAVSISRQNFVELCERLTTEDELVFEELWRKLGLSVDWSTTYTTIGKEAQRVSQAAFLRLLAHGEVYQAEAPTMWDVSFQTAVANAEVVDKEVAGAYHRIAFQHGAEDVCIETTRPELLPACVALVAHPDDERYQPLFGQEVVSPLFGVRVPVVAHEAADPEKGSGIAMICTFGDMTDVMWWREFRLPSRTVVGRNGRLLPVDFAALPTEDAARAQGVYDQLVGKTVHTARELLVEELRRDGSLIGELRPTTRAVKFFEKGDKPLEIVSSRQWFIKTVDHREALLARGDEIAWHPPHMQSRYSDWVKGVNIDWLVSRQRFFGVPFPVWYALDEAGEPDRGEPIVPEESTLPVDPSSDCPPGYTEDQRNKPNGFMGEPDVMDTWATSSLSPQLACGWLSDPELFAQVYPMDLRPQAHDIIRTWLFTTVVRSHLEAGTTPWRHAALSGWILDPDRKKMSKSQGNVVTPGHLLDEYGADAVRYWAASGRPGTDTAFDPQQMKIGRRLAMKLLNASRFVLSLPAPGPDAATTDPLDRALLAKLAQTVEGATAALEGFDYTSALDGIERFFWFFCDNYLELVKERAYGKGDVAGAESARVTLRRALDVVTRLLAPVLPYTAEETWSWTHDATVHRAAWPTVAELGPGAGEGRPEPADVAAAAIAAVRKAKSTAKVSMRAEVARLVVRAPDAVLADVRLVSEDLMAAGKVAEVEYRAEADGELAVEVELAERPDGEA</sequence>
<feature type="region of interest" description="Disordered" evidence="9">
    <location>
        <begin position="470"/>
        <end position="502"/>
    </location>
</feature>
<dbReference type="InterPro" id="IPR002300">
    <property type="entry name" value="aa-tRNA-synth_Ia"/>
</dbReference>
<dbReference type="SUPFAM" id="SSF50677">
    <property type="entry name" value="ValRS/IleRS/LeuRS editing domain"/>
    <property type="match status" value="1"/>
</dbReference>
<dbReference type="InterPro" id="IPR009080">
    <property type="entry name" value="tRNAsynth_Ia_anticodon-bd"/>
</dbReference>
<comment type="subcellular location">
    <subcellularLocation>
        <location evidence="8">Cytoplasm</location>
    </subcellularLocation>
</comment>
<dbReference type="PANTHER" id="PTHR11946:SF93">
    <property type="entry name" value="VALINE--TRNA LIGASE, CHLOROPLASTIC_MITOCHONDRIAL 2"/>
    <property type="match status" value="1"/>
</dbReference>
<evidence type="ECO:0000256" key="6">
    <source>
        <dbReference type="ARBA" id="ARBA00023146"/>
    </source>
</evidence>
<dbReference type="EMBL" id="JACXYU010000004">
    <property type="protein sequence ID" value="MBD3932054.1"/>
    <property type="molecule type" value="Genomic_DNA"/>
</dbReference>
<dbReference type="Pfam" id="PF08264">
    <property type="entry name" value="Anticodon_1"/>
    <property type="match status" value="1"/>
</dbReference>
<feature type="short sequence motif" description="'KMSKS' region" evidence="8">
    <location>
        <begin position="587"/>
        <end position="591"/>
    </location>
</feature>
<keyword evidence="6 8" id="KW-0030">Aminoacyl-tRNA synthetase</keyword>
<comment type="caution">
    <text evidence="12">The sequence shown here is derived from an EMBL/GenBank/DDBJ whole genome shotgun (WGS) entry which is preliminary data.</text>
</comment>
<organism evidence="12 13">
    <name type="scientific">Streptomyces chumphonensis</name>
    <dbReference type="NCBI Taxonomy" id="1214925"/>
    <lineage>
        <taxon>Bacteria</taxon>
        <taxon>Bacillati</taxon>
        <taxon>Actinomycetota</taxon>
        <taxon>Actinomycetes</taxon>
        <taxon>Kitasatosporales</taxon>
        <taxon>Streptomycetaceae</taxon>
        <taxon>Streptomyces</taxon>
    </lineage>
</organism>
<evidence type="ECO:0000256" key="2">
    <source>
        <dbReference type="ARBA" id="ARBA00022598"/>
    </source>
</evidence>
<comment type="domain">
    <text evidence="8">ValRS has two distinct active sites: one for aminoacylation and one for editing. The misactivated threonine is translocated from the active site to the editing site.</text>
</comment>
<evidence type="ECO:0000256" key="4">
    <source>
        <dbReference type="ARBA" id="ARBA00022840"/>
    </source>
</evidence>
<evidence type="ECO:0000259" key="10">
    <source>
        <dbReference type="Pfam" id="PF00133"/>
    </source>
</evidence>
<dbReference type="InterPro" id="IPR033705">
    <property type="entry name" value="Anticodon_Ia_Val"/>
</dbReference>
<dbReference type="InterPro" id="IPR002303">
    <property type="entry name" value="Valyl-tRNA_ligase"/>
</dbReference>
<dbReference type="NCBIfam" id="NF009687">
    <property type="entry name" value="PRK13208.1"/>
    <property type="match status" value="1"/>
</dbReference>
<evidence type="ECO:0000259" key="11">
    <source>
        <dbReference type="Pfam" id="PF08264"/>
    </source>
</evidence>
<dbReference type="SUPFAM" id="SSF52374">
    <property type="entry name" value="Nucleotidylyl transferase"/>
    <property type="match status" value="1"/>
</dbReference>
<dbReference type="InterPro" id="IPR001412">
    <property type="entry name" value="aa-tRNA-synth_I_CS"/>
</dbReference>
<keyword evidence="5 8" id="KW-0648">Protein biosynthesis</keyword>
<evidence type="ECO:0000256" key="3">
    <source>
        <dbReference type="ARBA" id="ARBA00022741"/>
    </source>
</evidence>
<dbReference type="RefSeq" id="WP_191209353.1">
    <property type="nucleotide sequence ID" value="NZ_BAABKL010000050.1"/>
</dbReference>
<evidence type="ECO:0000256" key="5">
    <source>
        <dbReference type="ARBA" id="ARBA00022917"/>
    </source>
</evidence>
<evidence type="ECO:0000313" key="12">
    <source>
        <dbReference type="EMBL" id="MBD3932054.1"/>
    </source>
</evidence>
<feature type="short sequence motif" description="'HIGH' region" evidence="8">
    <location>
        <begin position="50"/>
        <end position="60"/>
    </location>
</feature>
<keyword evidence="13" id="KW-1185">Reference proteome</keyword>
<dbReference type="Proteomes" id="UP000632289">
    <property type="component" value="Unassembled WGS sequence"/>
</dbReference>
<keyword evidence="4 8" id="KW-0067">ATP-binding</keyword>
<keyword evidence="2 8" id="KW-0436">Ligase</keyword>
<evidence type="ECO:0000313" key="13">
    <source>
        <dbReference type="Proteomes" id="UP000632289"/>
    </source>
</evidence>
<reference evidence="12" key="1">
    <citation type="submission" date="2020-09" db="EMBL/GenBank/DDBJ databases">
        <title>Secondary metabolite and genome analysis of marine Streptomyces chumphonensis KK1-2T.</title>
        <authorList>
            <person name="Phongsopitanun W."/>
            <person name="Kanchanasin P."/>
            <person name="Pittayakhajonwut P."/>
            <person name="Suwanborirux K."/>
            <person name="Tanasupawat S."/>
        </authorList>
    </citation>
    <scope>NUCLEOTIDE SEQUENCE</scope>
    <source>
        <strain evidence="12">KK1-2</strain>
    </source>
</reference>
<dbReference type="InterPro" id="IPR048044">
    <property type="entry name" value="Valyl-tRNA_ligase_actino"/>
</dbReference>
<comment type="function">
    <text evidence="8">Catalyzes the attachment of valine to tRNA(Val). As ValRS can inadvertently accommodate and process structurally similar amino acids such as threonine, to avoid such errors, it has a 'posttransfer' editing activity that hydrolyzes mischarged Thr-tRNA(Val) in a tRNA-dependent manner.</text>
</comment>
<dbReference type="InterPro" id="IPR022874">
    <property type="entry name" value="Valine-tRNA_ligase_type_2"/>
</dbReference>
<dbReference type="InterPro" id="IPR009008">
    <property type="entry name" value="Val/Leu/Ile-tRNA-synth_edit"/>
</dbReference>
<evidence type="ECO:0000256" key="1">
    <source>
        <dbReference type="ARBA" id="ARBA00022490"/>
    </source>
</evidence>
<name>A0A927ICW4_9ACTN</name>
<dbReference type="GO" id="GO:0006438">
    <property type="term" value="P:valyl-tRNA aminoacylation"/>
    <property type="evidence" value="ECO:0007669"/>
    <property type="project" value="UniProtKB-UniRule"/>
</dbReference>
<evidence type="ECO:0000256" key="9">
    <source>
        <dbReference type="SAM" id="MobiDB-lite"/>
    </source>
</evidence>
<keyword evidence="3 8" id="KW-0547">Nucleotide-binding</keyword>
<proteinExistence type="inferred from homology"/>
<dbReference type="Gene3D" id="3.40.50.620">
    <property type="entry name" value="HUPs"/>
    <property type="match status" value="2"/>
</dbReference>
<feature type="domain" description="Aminoacyl-tRNA synthetase class Ia" evidence="10">
    <location>
        <begin position="21"/>
        <end position="104"/>
    </location>
</feature>
<dbReference type="EC" id="6.1.1.9" evidence="8"/>
<gene>
    <name evidence="8 12" type="primary">valS</name>
    <name evidence="12" type="ORF">IF129_10870</name>
</gene>
<dbReference type="PROSITE" id="PS00178">
    <property type="entry name" value="AA_TRNA_LIGASE_I"/>
    <property type="match status" value="1"/>
</dbReference>
<dbReference type="InterPro" id="IPR014729">
    <property type="entry name" value="Rossmann-like_a/b/a_fold"/>
</dbReference>
<dbReference type="Pfam" id="PF00133">
    <property type="entry name" value="tRNA-synt_1"/>
    <property type="match status" value="2"/>
</dbReference>
<evidence type="ECO:0000256" key="7">
    <source>
        <dbReference type="ARBA" id="ARBA00047552"/>
    </source>
</evidence>
<dbReference type="AlphaFoldDB" id="A0A927ICW4"/>
<feature type="domain" description="Methionyl/Valyl/Leucyl/Isoleucyl-tRNA synthetase anticodon-binding" evidence="11">
    <location>
        <begin position="664"/>
        <end position="808"/>
    </location>
</feature>
<feature type="domain" description="Aminoacyl-tRNA synthetase class Ia" evidence="10">
    <location>
        <begin position="122"/>
        <end position="625"/>
    </location>
</feature>
<dbReference type="GO" id="GO:0002161">
    <property type="term" value="F:aminoacyl-tRNA deacylase activity"/>
    <property type="evidence" value="ECO:0007669"/>
    <property type="project" value="InterPro"/>
</dbReference>
<dbReference type="InterPro" id="IPR013155">
    <property type="entry name" value="M/V/L/I-tRNA-synth_anticd-bd"/>
</dbReference>
<dbReference type="NCBIfam" id="NF000540">
    <property type="entry name" value="alt_ValS"/>
    <property type="match status" value="1"/>
</dbReference>
<dbReference type="PANTHER" id="PTHR11946">
    <property type="entry name" value="VALYL-TRNA SYNTHETASES"/>
    <property type="match status" value="1"/>
</dbReference>
<accession>A0A927ICW4</accession>
<dbReference type="SUPFAM" id="SSF47323">
    <property type="entry name" value="Anticodon-binding domain of a subclass of class I aminoacyl-tRNA synthetases"/>
    <property type="match status" value="1"/>
</dbReference>
<comment type="similarity">
    <text evidence="8">Belongs to the class-I aminoacyl-tRNA synthetase family. ValS type 2 subfamily.</text>
</comment>
<protein>
    <recommendedName>
        <fullName evidence="8">Valine--tRNA ligase</fullName>
        <ecNumber evidence="8">6.1.1.9</ecNumber>
    </recommendedName>
    <alternativeName>
        <fullName evidence="8">Valyl-tRNA synthetase</fullName>
        <shortName evidence="8">ValRS</shortName>
    </alternativeName>
</protein>
<dbReference type="GO" id="GO:0005524">
    <property type="term" value="F:ATP binding"/>
    <property type="evidence" value="ECO:0007669"/>
    <property type="project" value="UniProtKB-UniRule"/>
</dbReference>
<dbReference type="CDD" id="cd07962">
    <property type="entry name" value="Anticodon_Ia_Val"/>
    <property type="match status" value="1"/>
</dbReference>
<dbReference type="GO" id="GO:0004832">
    <property type="term" value="F:valine-tRNA ligase activity"/>
    <property type="evidence" value="ECO:0007669"/>
    <property type="project" value="UniProtKB-UniRule"/>
</dbReference>